<feature type="non-terminal residue" evidence="4">
    <location>
        <position position="1"/>
    </location>
</feature>
<dbReference type="InterPro" id="IPR029056">
    <property type="entry name" value="Ribokinase-like"/>
</dbReference>
<feature type="non-terminal residue" evidence="4">
    <location>
        <position position="44"/>
    </location>
</feature>
<dbReference type="EMBL" id="JAAZSR010000444">
    <property type="protein sequence ID" value="NKX52208.1"/>
    <property type="molecule type" value="Genomic_DNA"/>
</dbReference>
<evidence type="ECO:0000313" key="4">
    <source>
        <dbReference type="EMBL" id="NKX52208.1"/>
    </source>
</evidence>
<dbReference type="Pfam" id="PF00294">
    <property type="entry name" value="PfkB"/>
    <property type="match status" value="1"/>
</dbReference>
<reference evidence="4 5" key="1">
    <citation type="submission" date="2020-04" db="EMBL/GenBank/DDBJ databases">
        <authorList>
            <person name="Liu S."/>
        </authorList>
    </citation>
    <scope>NUCLEOTIDE SEQUENCE [LARGE SCALE GENOMIC DNA]</scope>
    <source>
        <strain evidence="4 5">CGMCC 1.15091</strain>
    </source>
</reference>
<evidence type="ECO:0000259" key="3">
    <source>
        <dbReference type="Pfam" id="PF00294"/>
    </source>
</evidence>
<dbReference type="PROSITE" id="PS00584">
    <property type="entry name" value="PFKB_KINASES_2"/>
    <property type="match status" value="1"/>
</dbReference>
<dbReference type="Proteomes" id="UP000523795">
    <property type="component" value="Unassembled WGS sequence"/>
</dbReference>
<organism evidence="4 5">
    <name type="scientific">Arthrobacter deserti</name>
    <dbReference type="NCBI Taxonomy" id="1742687"/>
    <lineage>
        <taxon>Bacteria</taxon>
        <taxon>Bacillati</taxon>
        <taxon>Actinomycetota</taxon>
        <taxon>Actinomycetes</taxon>
        <taxon>Micrococcales</taxon>
        <taxon>Micrococcaceae</taxon>
        <taxon>Arthrobacter</taxon>
    </lineage>
</organism>
<protein>
    <submittedName>
        <fullName evidence="4">Fructoselysine 6-kinase</fullName>
    </submittedName>
</protein>
<gene>
    <name evidence="4" type="ORF">HER39_16860</name>
</gene>
<dbReference type="InterPro" id="IPR011611">
    <property type="entry name" value="PfkB_dom"/>
</dbReference>
<keyword evidence="2" id="KW-0418">Kinase</keyword>
<dbReference type="InterPro" id="IPR002173">
    <property type="entry name" value="Carboh/pur_kinase_PfkB_CS"/>
</dbReference>
<name>A0ABX1JSG2_9MICC</name>
<sequence>VDTTGAGDSYIAGFVAAMAAGMDLQPCMQAGASTAARTCTHWGG</sequence>
<keyword evidence="5" id="KW-1185">Reference proteome</keyword>
<dbReference type="SUPFAM" id="SSF53613">
    <property type="entry name" value="Ribokinase-like"/>
    <property type="match status" value="1"/>
</dbReference>
<accession>A0ABX1JSG2</accession>
<dbReference type="Gene3D" id="3.40.1190.20">
    <property type="match status" value="1"/>
</dbReference>
<evidence type="ECO:0000256" key="2">
    <source>
        <dbReference type="ARBA" id="ARBA00022777"/>
    </source>
</evidence>
<keyword evidence="1" id="KW-0808">Transferase</keyword>
<feature type="domain" description="Carbohydrate kinase PfkB" evidence="3">
    <location>
        <begin position="1"/>
        <end position="42"/>
    </location>
</feature>
<evidence type="ECO:0000313" key="5">
    <source>
        <dbReference type="Proteomes" id="UP000523795"/>
    </source>
</evidence>
<proteinExistence type="predicted"/>
<evidence type="ECO:0000256" key="1">
    <source>
        <dbReference type="ARBA" id="ARBA00022679"/>
    </source>
</evidence>
<comment type="caution">
    <text evidence="4">The sequence shown here is derived from an EMBL/GenBank/DDBJ whole genome shotgun (WGS) entry which is preliminary data.</text>
</comment>